<name>A0ABP8RZ16_9PSEU</name>
<gene>
    <name evidence="1" type="ORF">GCM10023175_47150</name>
</gene>
<sequence>MTSSDDGRKVIEALRAHPRQAMTSTELAVRSGMTQEARFAQCLGDLREHRIVTTHDVLPADPHFPPIMAVALVPDGSDAVSVAEERARECAAVIQRQLLRSHRCQ</sequence>
<protein>
    <recommendedName>
        <fullName evidence="3">IclR-like helix-turn-helix domain-containing protein</fullName>
    </recommendedName>
</protein>
<reference evidence="2" key="1">
    <citation type="journal article" date="2019" name="Int. J. Syst. Evol. Microbiol.">
        <title>The Global Catalogue of Microorganisms (GCM) 10K type strain sequencing project: providing services to taxonomists for standard genome sequencing and annotation.</title>
        <authorList>
            <consortium name="The Broad Institute Genomics Platform"/>
            <consortium name="The Broad Institute Genome Sequencing Center for Infectious Disease"/>
            <person name="Wu L."/>
            <person name="Ma J."/>
        </authorList>
    </citation>
    <scope>NUCLEOTIDE SEQUENCE [LARGE SCALE GENOMIC DNA]</scope>
    <source>
        <strain evidence="2">JCM 17906</strain>
    </source>
</reference>
<organism evidence="1 2">
    <name type="scientific">Pseudonocardia xishanensis</name>
    <dbReference type="NCBI Taxonomy" id="630995"/>
    <lineage>
        <taxon>Bacteria</taxon>
        <taxon>Bacillati</taxon>
        <taxon>Actinomycetota</taxon>
        <taxon>Actinomycetes</taxon>
        <taxon>Pseudonocardiales</taxon>
        <taxon>Pseudonocardiaceae</taxon>
        <taxon>Pseudonocardia</taxon>
    </lineage>
</organism>
<dbReference type="Proteomes" id="UP001501598">
    <property type="component" value="Unassembled WGS sequence"/>
</dbReference>
<comment type="caution">
    <text evidence="1">The sequence shown here is derived from an EMBL/GenBank/DDBJ whole genome shotgun (WGS) entry which is preliminary data.</text>
</comment>
<dbReference type="EMBL" id="BAABGT010000075">
    <property type="protein sequence ID" value="GAA4552771.1"/>
    <property type="molecule type" value="Genomic_DNA"/>
</dbReference>
<accession>A0ABP8RZ16</accession>
<keyword evidence="2" id="KW-1185">Reference proteome</keyword>
<evidence type="ECO:0000313" key="1">
    <source>
        <dbReference type="EMBL" id="GAA4552771.1"/>
    </source>
</evidence>
<dbReference type="RefSeq" id="WP_345422551.1">
    <property type="nucleotide sequence ID" value="NZ_BAABGT010000075.1"/>
</dbReference>
<evidence type="ECO:0000313" key="2">
    <source>
        <dbReference type="Proteomes" id="UP001501598"/>
    </source>
</evidence>
<proteinExistence type="predicted"/>
<evidence type="ECO:0008006" key="3">
    <source>
        <dbReference type="Google" id="ProtNLM"/>
    </source>
</evidence>